<reference evidence="2 3" key="1">
    <citation type="journal article" date="2014" name="BMC Genomics">
        <title>Comparative genome sequencing reveals chemotype-specific gene clusters in the toxigenic black mold Stachybotrys.</title>
        <authorList>
            <person name="Semeiks J."/>
            <person name="Borek D."/>
            <person name="Otwinowski Z."/>
            <person name="Grishin N.V."/>
        </authorList>
    </citation>
    <scope>NUCLEOTIDE SEQUENCE [LARGE SCALE GENOMIC DNA]</scope>
    <source>
        <strain evidence="2 3">IBT 40285</strain>
    </source>
</reference>
<feature type="region of interest" description="Disordered" evidence="1">
    <location>
        <begin position="252"/>
        <end position="311"/>
    </location>
</feature>
<accession>A0A084QVF4</accession>
<name>A0A084QVF4_STAC4</name>
<feature type="compositionally biased region" description="Basic and acidic residues" evidence="1">
    <location>
        <begin position="254"/>
        <end position="264"/>
    </location>
</feature>
<feature type="compositionally biased region" description="Acidic residues" evidence="1">
    <location>
        <begin position="60"/>
        <end position="78"/>
    </location>
</feature>
<feature type="compositionally biased region" description="Basic and acidic residues" evidence="1">
    <location>
        <begin position="352"/>
        <end position="363"/>
    </location>
</feature>
<feature type="compositionally biased region" description="Polar residues" evidence="1">
    <location>
        <begin position="279"/>
        <end position="289"/>
    </location>
</feature>
<feature type="compositionally biased region" description="Basic and acidic residues" evidence="1">
    <location>
        <begin position="211"/>
        <end position="235"/>
    </location>
</feature>
<evidence type="ECO:0000256" key="1">
    <source>
        <dbReference type="SAM" id="MobiDB-lite"/>
    </source>
</evidence>
<feature type="compositionally biased region" description="Low complexity" evidence="1">
    <location>
        <begin position="23"/>
        <end position="32"/>
    </location>
</feature>
<dbReference type="InParanoid" id="A0A084QVF4"/>
<dbReference type="Proteomes" id="UP000028524">
    <property type="component" value="Unassembled WGS sequence"/>
</dbReference>
<feature type="compositionally biased region" description="Acidic residues" evidence="1">
    <location>
        <begin position="294"/>
        <end position="307"/>
    </location>
</feature>
<feature type="compositionally biased region" description="Basic residues" evidence="1">
    <location>
        <begin position="162"/>
        <end position="171"/>
    </location>
</feature>
<feature type="compositionally biased region" description="Polar residues" evidence="1">
    <location>
        <begin position="364"/>
        <end position="381"/>
    </location>
</feature>
<dbReference type="OrthoDB" id="10405274at2759"/>
<evidence type="ECO:0000313" key="3">
    <source>
        <dbReference type="Proteomes" id="UP000028524"/>
    </source>
</evidence>
<feature type="region of interest" description="Disordered" evidence="1">
    <location>
        <begin position="352"/>
        <end position="381"/>
    </location>
</feature>
<organism evidence="2 3">
    <name type="scientific">Stachybotrys chlorohalonatus (strain IBT 40285)</name>
    <dbReference type="NCBI Taxonomy" id="1283841"/>
    <lineage>
        <taxon>Eukaryota</taxon>
        <taxon>Fungi</taxon>
        <taxon>Dikarya</taxon>
        <taxon>Ascomycota</taxon>
        <taxon>Pezizomycotina</taxon>
        <taxon>Sordariomycetes</taxon>
        <taxon>Hypocreomycetidae</taxon>
        <taxon>Hypocreales</taxon>
        <taxon>Stachybotryaceae</taxon>
        <taxon>Stachybotrys</taxon>
    </lineage>
</organism>
<keyword evidence="3" id="KW-1185">Reference proteome</keyword>
<gene>
    <name evidence="2" type="ORF">S40285_05950</name>
</gene>
<evidence type="ECO:0000313" key="2">
    <source>
        <dbReference type="EMBL" id="KFA67939.1"/>
    </source>
</evidence>
<sequence>METRSRTRGAKALHLAGDETLASGISSSQGGDQSRRMRSKRRANEPIEAAVQSPRKGTEGDQEVADAQEVAESDEPEPDPSFMDKINKSILPNGPGILVQEDTHAEEHPSSPPSRKRTRSQTHKTALQQKDVQAPQNAPVQSSSSSSHHYEPQPTRPVARSVKGKRQRGRNIAKPTLAGDAYEVPADDGEAESEAASVANPPPKTKKGRVKTKEQKEAQAAKEREDKKANMETKRLLRQVRVRKELASQYFEQAQKRKDVEAPRKAQYPQVATDEANPEVTQGSAGNSRRLQEVDQEPGDTESAEQEQEARVAECLEQRAAWAARVRADRVAREEKMRRRLVEVHVQLDRERKRVEEKHEQQMREYNNWPSTLRSYGESTE</sequence>
<feature type="compositionally biased region" description="Polar residues" evidence="1">
    <location>
        <begin position="123"/>
        <end position="141"/>
    </location>
</feature>
<feature type="compositionally biased region" description="Basic residues" evidence="1">
    <location>
        <begin position="1"/>
        <end position="11"/>
    </location>
</feature>
<feature type="region of interest" description="Disordered" evidence="1">
    <location>
        <begin position="1"/>
        <end position="240"/>
    </location>
</feature>
<dbReference type="HOGENOM" id="CLU_725988_0_0_1"/>
<dbReference type="EMBL" id="KL660073">
    <property type="protein sequence ID" value="KFA67939.1"/>
    <property type="molecule type" value="Genomic_DNA"/>
</dbReference>
<dbReference type="AlphaFoldDB" id="A0A084QVF4"/>
<proteinExistence type="predicted"/>
<protein>
    <submittedName>
        <fullName evidence="2">Uncharacterized protein</fullName>
    </submittedName>
</protein>